<gene>
    <name evidence="3" type="ORF">POPTR_T170800</name>
</gene>
<feature type="region of interest" description="Disordered" evidence="1">
    <location>
        <begin position="1"/>
        <end position="20"/>
    </location>
</feature>
<dbReference type="Gene3D" id="1.10.287.110">
    <property type="entry name" value="DnaJ domain"/>
    <property type="match status" value="1"/>
</dbReference>
<sequence>MERRQKQRVEEMRETQKKDEENLNIKERFRVEVRKELYRLEVTCINMASLLRGLGIHVEGGFQPLPNQVHAAYKRALLKFHPDRASKTDIRRQVEAEEKFKLISRMKEKFLSTSCY</sequence>
<evidence type="ECO:0000259" key="2">
    <source>
        <dbReference type="PROSITE" id="PS50076"/>
    </source>
</evidence>
<dbReference type="STRING" id="3694.A0A3N7FH87"/>
<feature type="domain" description="J" evidence="2">
    <location>
        <begin position="49"/>
        <end position="116"/>
    </location>
</feature>
<dbReference type="SUPFAM" id="SSF46565">
    <property type="entry name" value="Chaperone J-domain"/>
    <property type="match status" value="1"/>
</dbReference>
<dbReference type="EMBL" id="KZ623739">
    <property type="protein sequence ID" value="RQO95283.1"/>
    <property type="molecule type" value="Genomic_DNA"/>
</dbReference>
<organism evidence="3">
    <name type="scientific">Populus trichocarpa</name>
    <name type="common">Western balsam poplar</name>
    <name type="synonym">Populus balsamifera subsp. trichocarpa</name>
    <dbReference type="NCBI Taxonomy" id="3694"/>
    <lineage>
        <taxon>Eukaryota</taxon>
        <taxon>Viridiplantae</taxon>
        <taxon>Streptophyta</taxon>
        <taxon>Embryophyta</taxon>
        <taxon>Tracheophyta</taxon>
        <taxon>Spermatophyta</taxon>
        <taxon>Magnoliopsida</taxon>
        <taxon>eudicotyledons</taxon>
        <taxon>Gunneridae</taxon>
        <taxon>Pentapetalae</taxon>
        <taxon>rosids</taxon>
        <taxon>fabids</taxon>
        <taxon>Malpighiales</taxon>
        <taxon>Salicaceae</taxon>
        <taxon>Saliceae</taxon>
        <taxon>Populus</taxon>
    </lineage>
</organism>
<name>A0A3N7FH87_POPTR</name>
<evidence type="ECO:0000313" key="3">
    <source>
        <dbReference type="EMBL" id="RQO95283.1"/>
    </source>
</evidence>
<accession>A0A3N7FH87</accession>
<evidence type="ECO:0000256" key="1">
    <source>
        <dbReference type="SAM" id="MobiDB-lite"/>
    </source>
</evidence>
<dbReference type="InterPro" id="IPR036869">
    <property type="entry name" value="J_dom_sf"/>
</dbReference>
<reference evidence="3" key="1">
    <citation type="journal article" date="2006" name="Science">
        <title>The genome of black cottonwood, Populus trichocarpa (Torr. &amp; Gray).</title>
        <authorList>
            <person name="Tuskan G.A."/>
            <person name="Difazio S."/>
            <person name="Jansson S."/>
            <person name="Bohlmann J."/>
            <person name="Grigoriev I."/>
            <person name="Hellsten U."/>
            <person name="Putnam N."/>
            <person name="Ralph S."/>
            <person name="Rombauts S."/>
            <person name="Salamov A."/>
            <person name="Schein J."/>
            <person name="Sterck L."/>
            <person name="Aerts A."/>
            <person name="Bhalerao R.R."/>
            <person name="Bhalerao R.P."/>
            <person name="Blaudez D."/>
            <person name="Boerjan W."/>
            <person name="Brun A."/>
            <person name="Brunner A."/>
            <person name="Busov V."/>
            <person name="Campbell M."/>
            <person name="Carlson J."/>
            <person name="Chalot M."/>
            <person name="Chapman J."/>
            <person name="Chen G.L."/>
            <person name="Cooper D."/>
            <person name="Coutinho P.M."/>
            <person name="Couturier J."/>
            <person name="Covert S."/>
            <person name="Cronk Q."/>
            <person name="Cunningham R."/>
            <person name="Davis J."/>
            <person name="Degroeve S."/>
            <person name="Dejardin A."/>
            <person name="Depamphilis C."/>
            <person name="Detter J."/>
            <person name="Dirks B."/>
            <person name="Dubchak I."/>
            <person name="Duplessis S."/>
            <person name="Ehlting J."/>
            <person name="Ellis B."/>
            <person name="Gendler K."/>
            <person name="Goodstein D."/>
            <person name="Gribskov M."/>
            <person name="Grimwood J."/>
            <person name="Groover A."/>
            <person name="Gunter L."/>
            <person name="Hamberger B."/>
            <person name="Heinze B."/>
            <person name="Helariutta Y."/>
            <person name="Henrissat B."/>
            <person name="Holligan D."/>
            <person name="Holt R."/>
            <person name="Huang W."/>
            <person name="Islam-Faridi N."/>
            <person name="Jones S."/>
            <person name="Jones-Rhoades M."/>
            <person name="Jorgensen R."/>
            <person name="Joshi C."/>
            <person name="Kangasjarvi J."/>
            <person name="Karlsson J."/>
            <person name="Kelleher C."/>
            <person name="Kirkpatrick R."/>
            <person name="Kirst M."/>
            <person name="Kohler A."/>
            <person name="Kalluri U."/>
            <person name="Larimer F."/>
            <person name="Leebens-Mack J."/>
            <person name="Leple J.C."/>
            <person name="Locascio P."/>
            <person name="Lou Y."/>
            <person name="Lucas S."/>
            <person name="Martin F."/>
            <person name="Montanini B."/>
            <person name="Napoli C."/>
            <person name="Nelson D.R."/>
            <person name="Nelson C."/>
            <person name="Nieminen K."/>
            <person name="Nilsson O."/>
            <person name="Pereda V."/>
            <person name="Peter G."/>
            <person name="Philippe R."/>
            <person name="Pilate G."/>
            <person name="Poliakov A."/>
            <person name="Razumovskaya J."/>
            <person name="Richardson P."/>
            <person name="Rinaldi C."/>
            <person name="Ritland K."/>
            <person name="Rouze P."/>
            <person name="Ryaboy D."/>
            <person name="Schmutz J."/>
            <person name="Schrader J."/>
            <person name="Segerman B."/>
            <person name="Shin H."/>
            <person name="Siddiqui A."/>
            <person name="Sterky F."/>
            <person name="Terry A."/>
            <person name="Tsai C.J."/>
            <person name="Uberbacher E."/>
            <person name="Unneberg P."/>
            <person name="Vahala J."/>
            <person name="Wall K."/>
            <person name="Wessler S."/>
            <person name="Yang G."/>
            <person name="Yin T."/>
            <person name="Douglas C."/>
            <person name="Marra M."/>
            <person name="Sandberg G."/>
            <person name="Van de Peer Y."/>
            <person name="Rokhsar D."/>
        </authorList>
    </citation>
    <scope>NUCLEOTIDE SEQUENCE [LARGE SCALE GENOMIC DNA]</scope>
    <source>
        <strain evidence="3">Nisqually-1</strain>
    </source>
</reference>
<dbReference type="EMBL" id="KZ623739">
    <property type="protein sequence ID" value="RQO95284.1"/>
    <property type="molecule type" value="Genomic_DNA"/>
</dbReference>
<dbReference type="PROSITE" id="PS50076">
    <property type="entry name" value="DNAJ_2"/>
    <property type="match status" value="1"/>
</dbReference>
<proteinExistence type="predicted"/>
<dbReference type="InterPro" id="IPR001623">
    <property type="entry name" value="DnaJ_domain"/>
</dbReference>
<reference evidence="3" key="2">
    <citation type="submission" date="2017-07" db="EMBL/GenBank/DDBJ databases">
        <title>WGS assembly of Populus trichocarpa.</title>
        <authorList>
            <person name="Tuskan G."/>
            <person name="Difazio S."/>
            <person name="Jansson S."/>
            <person name="Bohlmann J."/>
            <person name="Grigoriev I."/>
            <person name="Hellsten U."/>
            <person name="Putnam N."/>
            <person name="Ralph S."/>
            <person name="Rombauts S."/>
            <person name="Salamov A."/>
            <person name="Schein J."/>
            <person name="Sterck L."/>
            <person name="Aerts A."/>
            <person name="Bhalerao R."/>
            <person name="Bhalerao R."/>
            <person name="Blaudez D."/>
            <person name="Boerjan W."/>
            <person name="Brun A."/>
            <person name="Brunner A."/>
            <person name="Busov V."/>
            <person name="Campbell M."/>
            <person name="Carlson J."/>
            <person name="Chalot M."/>
            <person name="Chapman J."/>
            <person name="Chen G."/>
            <person name="Cooper D."/>
            <person name="Coutinho P."/>
            <person name="Couturier J."/>
            <person name="Covert S."/>
            <person name="Cronk Q."/>
            <person name="Cunningham R."/>
            <person name="Davis J."/>
            <person name="Degroeve S."/>
            <person name="Dejardin A."/>
            <person name="Depamphilis C."/>
            <person name="Detter J."/>
            <person name="Dirks B."/>
            <person name="Dubchak I."/>
            <person name="Duplessis S."/>
            <person name="Ehlting J."/>
            <person name="Ellis B."/>
            <person name="Gendler K."/>
            <person name="Goodstein D."/>
            <person name="Gribskov M."/>
            <person name="Grimwood J."/>
            <person name="Groover A."/>
            <person name="Gunter L."/>
            <person name="Hamberger B."/>
            <person name="Heinze B."/>
            <person name="Helariutta Y."/>
            <person name="Henrissat B."/>
            <person name="Holligan D."/>
            <person name="Holt R."/>
            <person name="Huang W."/>
            <person name="Islam-Faridi N."/>
            <person name="Jones S."/>
            <person name="Jones-Rhoades M."/>
            <person name="Jorgensen R."/>
            <person name="Joshi C."/>
            <person name="Kangasjarvi J."/>
            <person name="Karlsson J."/>
            <person name="Kelleher C."/>
            <person name="Kirkpatrick R."/>
            <person name="Kirst M."/>
            <person name="Kohler A."/>
            <person name="Kalluri U."/>
            <person name="Larimer F."/>
            <person name="Leebens-Mack J."/>
            <person name="Leple J."/>
            <person name="Locascio P."/>
            <person name="Lou Y."/>
            <person name="Lucas S."/>
            <person name="Martin F."/>
            <person name="Montanini B."/>
            <person name="Napoli C."/>
            <person name="Nelson D."/>
            <person name="Nelson C."/>
            <person name="Nieminen K."/>
            <person name="Nilsson O."/>
            <person name="Pereda V."/>
            <person name="Peter G."/>
            <person name="Philippe R."/>
            <person name="Pilate G."/>
            <person name="Poliakov A."/>
            <person name="Razumovskaya J."/>
            <person name="Richardson P."/>
            <person name="Rinaldi C."/>
            <person name="Ritland K."/>
            <person name="Rouze P."/>
            <person name="Ryaboy D."/>
            <person name="Schmutz J."/>
            <person name="Schrader J."/>
            <person name="Segerman B."/>
            <person name="Shin H."/>
            <person name="Siddiqui A."/>
            <person name="Sterky F."/>
            <person name="Terry A."/>
            <person name="Tsai C."/>
            <person name="Uberbacher E."/>
            <person name="Unneberg P."/>
            <person name="Vahala J."/>
            <person name="Wall K."/>
            <person name="Wessler S."/>
            <person name="Yang G."/>
            <person name="Yin T."/>
            <person name="Douglas C."/>
            <person name="Marra M."/>
            <person name="Sandberg G."/>
            <person name="Van De Peer Y."/>
            <person name="Rokhsar D."/>
        </authorList>
    </citation>
    <scope>NUCLEOTIDE SEQUENCE</scope>
    <source>
        <strain evidence="3">Nisqually-1</strain>
    </source>
</reference>
<dbReference type="PANTHER" id="PTHR36335:SF1">
    <property type="entry name" value="CHAPERONE DNAJ-DOMAIN SUPERFAMILY PROTEIN"/>
    <property type="match status" value="1"/>
</dbReference>
<dbReference type="PANTHER" id="PTHR36335">
    <property type="entry name" value="CHAPERONE DNAJ-DOMAIN SUPERFAMILY PROTEIN"/>
    <property type="match status" value="1"/>
</dbReference>
<dbReference type="AlphaFoldDB" id="A0A3N7FH87"/>
<protein>
    <recommendedName>
        <fullName evidence="2">J domain-containing protein</fullName>
    </recommendedName>
</protein>